<evidence type="ECO:0000256" key="1">
    <source>
        <dbReference type="PROSITE-ProRule" id="PRU00042"/>
    </source>
</evidence>
<dbReference type="PROSITE" id="PS50157">
    <property type="entry name" value="ZINC_FINGER_C2H2_2"/>
    <property type="match status" value="5"/>
</dbReference>
<keyword evidence="1" id="KW-0863">Zinc-finger</keyword>
<keyword evidence="1" id="KW-0479">Metal-binding</keyword>
<dbReference type="PANTHER" id="PTHR46179:SF26">
    <property type="entry name" value="ZINC FINGER PROTEIN 423 HOMOLOG"/>
    <property type="match status" value="1"/>
</dbReference>
<dbReference type="InterPro" id="IPR036236">
    <property type="entry name" value="Znf_C2H2_sf"/>
</dbReference>
<feature type="domain" description="C2H2-type" evidence="3">
    <location>
        <begin position="1031"/>
        <end position="1060"/>
    </location>
</feature>
<organism evidence="4 5">
    <name type="scientific">Blomia tropicalis</name>
    <name type="common">Mite</name>
    <dbReference type="NCBI Taxonomy" id="40697"/>
    <lineage>
        <taxon>Eukaryota</taxon>
        <taxon>Metazoa</taxon>
        <taxon>Ecdysozoa</taxon>
        <taxon>Arthropoda</taxon>
        <taxon>Chelicerata</taxon>
        <taxon>Arachnida</taxon>
        <taxon>Acari</taxon>
        <taxon>Acariformes</taxon>
        <taxon>Sarcoptiformes</taxon>
        <taxon>Astigmata</taxon>
        <taxon>Glycyphagoidea</taxon>
        <taxon>Echimyopodidae</taxon>
        <taxon>Blomia</taxon>
    </lineage>
</organism>
<dbReference type="SMART" id="SM00355">
    <property type="entry name" value="ZnF_C2H2"/>
    <property type="match status" value="18"/>
</dbReference>
<dbReference type="EMBL" id="JAPWDV010000002">
    <property type="protein sequence ID" value="KAJ6219173.1"/>
    <property type="molecule type" value="Genomic_DNA"/>
</dbReference>
<comment type="caution">
    <text evidence="4">The sequence shown here is derived from an EMBL/GenBank/DDBJ whole genome shotgun (WGS) entry which is preliminary data.</text>
</comment>
<feature type="region of interest" description="Disordered" evidence="2">
    <location>
        <begin position="922"/>
        <end position="989"/>
    </location>
</feature>
<feature type="domain" description="C2H2-type" evidence="3">
    <location>
        <begin position="1127"/>
        <end position="1156"/>
    </location>
</feature>
<protein>
    <recommendedName>
        <fullName evidence="3">C2H2-type domain-containing protein</fullName>
    </recommendedName>
</protein>
<dbReference type="SUPFAM" id="SSF57667">
    <property type="entry name" value="beta-beta-alpha zinc fingers"/>
    <property type="match status" value="3"/>
</dbReference>
<evidence type="ECO:0000259" key="3">
    <source>
        <dbReference type="PROSITE" id="PS50157"/>
    </source>
</evidence>
<dbReference type="Gene3D" id="3.30.160.60">
    <property type="entry name" value="Classic Zinc Finger"/>
    <property type="match status" value="3"/>
</dbReference>
<feature type="domain" description="C2H2-type" evidence="3">
    <location>
        <begin position="493"/>
        <end position="523"/>
    </location>
</feature>
<reference evidence="4" key="1">
    <citation type="submission" date="2022-12" db="EMBL/GenBank/DDBJ databases">
        <title>Genome assemblies of Blomia tropicalis.</title>
        <authorList>
            <person name="Cui Y."/>
        </authorList>
    </citation>
    <scope>NUCLEOTIDE SEQUENCE</scope>
    <source>
        <tissue evidence="4">Adult mites</tissue>
    </source>
</reference>
<dbReference type="AlphaFoldDB" id="A0A9Q0RKH4"/>
<dbReference type="OMA" id="NDLMVHM"/>
<evidence type="ECO:0000256" key="2">
    <source>
        <dbReference type="SAM" id="MobiDB-lite"/>
    </source>
</evidence>
<dbReference type="GO" id="GO:0008270">
    <property type="term" value="F:zinc ion binding"/>
    <property type="evidence" value="ECO:0007669"/>
    <property type="project" value="UniProtKB-KW"/>
</dbReference>
<dbReference type="GO" id="GO:0005634">
    <property type="term" value="C:nucleus"/>
    <property type="evidence" value="ECO:0007669"/>
    <property type="project" value="TreeGrafter"/>
</dbReference>
<keyword evidence="5" id="KW-1185">Reference proteome</keyword>
<gene>
    <name evidence="4" type="ORF">RDWZM_004985</name>
</gene>
<evidence type="ECO:0000313" key="5">
    <source>
        <dbReference type="Proteomes" id="UP001142055"/>
    </source>
</evidence>
<dbReference type="InterPro" id="IPR051061">
    <property type="entry name" value="Zinc_finger_trans_reg"/>
</dbReference>
<dbReference type="PANTHER" id="PTHR46179">
    <property type="entry name" value="ZINC FINGER PROTEIN"/>
    <property type="match status" value="1"/>
</dbReference>
<evidence type="ECO:0000313" key="4">
    <source>
        <dbReference type="EMBL" id="KAJ6219173.1"/>
    </source>
</evidence>
<feature type="region of interest" description="Disordered" evidence="2">
    <location>
        <begin position="342"/>
        <end position="372"/>
    </location>
</feature>
<accession>A0A9Q0RKH4</accession>
<name>A0A9Q0RKH4_BLOTA</name>
<sequence>MDNKSVQTIDTTVETTEATIAMVERFLNEEKDDAREWLQKEIATYIDSIMVQLVEKQFSTLRDKFITYIHKNGQSTIKSTEKTQTNIPDEYDQTIQSEKQKTTIENENNSKSFQTLSGTLTANTVPQPLSSPSHVLNPMSHNIKDDISITEEILTNESKQQVENKQHVDDDENDDLLMDAFFEYDRTEMSNQKSSLFSIAGYGKRMESATNGGHLKPSHVVITRKLKCLKSECDEMFDDKAALDSHMFDVHHIKPYRCEQRDCGQSFDDWTQLYEHIGKSHGSEPIWMCGHEQCSTTTTEYKTYQLLATHTVQKHHLGLFQCAFIQCPFTADCRRKVYTHYNRHRKQQQQQQKQQQQHQQQHQSPSSSSNGFIETLKNDQIMAATNLSVPSSGTSAIIGTASTSTIVAPTPINDITPATIASQKTSHEPVRIISTNGSLQSELSIVADSALFNEQNPIITLELQCLHSMCDQMFLNQDDLNEHMICQHPDEVHRCLQRDCTQSFSKQSLLEEHQIQAHCNETIWRCGHDRCRNKSTTYSHYSQLVHHTLIMHEIGKFKCSFPNCEYIGSHRSVVYSHYYNQHKSIARKVPNQLKMSMNGIELLHGSLSKLSSLPNAFNDIESKNDDEDNSNFYCGEMTNDSSHMIRSLFQLPSVSSSSSSAPELVRPKQESRIVITELLCCNVETCPMAKQCLFKNQSMLDTHMQEIHSISAFRCVQRDCGASFDDQLQLDEHIKEGHTNGTKWMCGHEQCVSRGIEYRYYSQLAQHTINNHQSGQFRCAFFDCTFIGTTRRKVYTHYYNRHKKRASRRRNRSQYEFEFDAQSRGAIDVQTINNHQMNVDTNYHQNKIIDNNNESQTAIKRRTLSQPSIIVPNPMHVTSGSQIESTNTTNNNQTFALSNPSVIMAPSIILTTKSSSDVTIIKQEDENGIDETAKECDDADESDEEIDVVGDEDDEIMSRSIPSKRSPIVTTSSDQAQHSKQPSPQVGNNVRKSKNIITKELKCLVSSCMVILYSQSELDIHMTTTHPEEAFRCLQKGCERSFDDQAKLWAHIENDHPENPINGWSCGHERCSWKATTYNTYLQLYSHTVYNHHLGVFGCAFPGCTFSAETRKRVYGHHSNYHPKRSFTCRLPGCNKEIKIKKDLIAHEHTHIGIKPYRCNYPGCGFGSAYRHITKKHIRTEHLIPEVPIDAIQFLDVDRQSLDPNNYLSKLCTLHLNKNLK</sequence>
<proteinExistence type="predicted"/>
<feature type="compositionally biased region" description="Low complexity" evidence="2">
    <location>
        <begin position="348"/>
        <end position="363"/>
    </location>
</feature>
<dbReference type="Proteomes" id="UP001142055">
    <property type="component" value="Chromosome 2"/>
</dbReference>
<dbReference type="InterPro" id="IPR013087">
    <property type="entry name" value="Znf_C2H2_type"/>
</dbReference>
<feature type="compositionally biased region" description="Polar residues" evidence="2">
    <location>
        <begin position="960"/>
        <end position="989"/>
    </location>
</feature>
<dbReference type="PROSITE" id="PS00028">
    <property type="entry name" value="ZINC_FINGER_C2H2_1"/>
    <property type="match status" value="6"/>
</dbReference>
<dbReference type="GO" id="GO:0003712">
    <property type="term" value="F:transcription coregulator activity"/>
    <property type="evidence" value="ECO:0007669"/>
    <property type="project" value="TreeGrafter"/>
</dbReference>
<keyword evidence="1" id="KW-0862">Zinc</keyword>
<dbReference type="GO" id="GO:0006357">
    <property type="term" value="P:regulation of transcription by RNA polymerase II"/>
    <property type="evidence" value="ECO:0007669"/>
    <property type="project" value="TreeGrafter"/>
</dbReference>
<feature type="domain" description="C2H2-type" evidence="3">
    <location>
        <begin position="713"/>
        <end position="743"/>
    </location>
</feature>
<feature type="domain" description="C2H2-type" evidence="3">
    <location>
        <begin position="256"/>
        <end position="286"/>
    </location>
</feature>
<feature type="compositionally biased region" description="Acidic residues" evidence="2">
    <location>
        <begin position="937"/>
        <end position="955"/>
    </location>
</feature>